<gene>
    <name evidence="1" type="ORF">GURKE_04550</name>
</gene>
<organism evidence="1 2">
    <name type="scientific">Brevundimonas phage vB_BpoS-Gurke</name>
    <dbReference type="NCBI Taxonomy" id="2948599"/>
    <lineage>
        <taxon>Viruses</taxon>
        <taxon>Duplodnaviria</taxon>
        <taxon>Heunggongvirae</taxon>
        <taxon>Uroviricota</taxon>
        <taxon>Caudoviricetes</taxon>
        <taxon>Jeanschmidtviridae</taxon>
        <taxon>Kikimoravirus</taxon>
        <taxon>Kikimoravirus gurke</taxon>
    </lineage>
</organism>
<evidence type="ECO:0000313" key="1">
    <source>
        <dbReference type="EMBL" id="UTC28457.1"/>
    </source>
</evidence>
<reference evidence="1" key="1">
    <citation type="submission" date="2022-04" db="EMBL/GenBank/DDBJ databases">
        <authorList>
            <person name="Friedrich I."/>
            <person name="Schneider D."/>
            <person name="Poehlein A."/>
            <person name="Hertel R."/>
            <person name="Daniel R."/>
        </authorList>
    </citation>
    <scope>NUCLEOTIDE SEQUENCE</scope>
</reference>
<proteinExistence type="predicted"/>
<dbReference type="EMBL" id="ON529850">
    <property type="protein sequence ID" value="UTC28457.1"/>
    <property type="molecule type" value="Genomic_DNA"/>
</dbReference>
<sequence>MFFAADDHAAHVQAYIVASEVEDYYYNARAASDSEDFGDRCYYSDRMDDNVQRLIDWGYPMVAFALTGPPLRRAA</sequence>
<keyword evidence="2" id="KW-1185">Reference proteome</keyword>
<accession>A0A9E7N4P6</accession>
<evidence type="ECO:0000313" key="2">
    <source>
        <dbReference type="Proteomes" id="UP001055634"/>
    </source>
</evidence>
<name>A0A9E7N4P6_9CAUD</name>
<protein>
    <submittedName>
        <fullName evidence="1">Uncharacterized protein</fullName>
    </submittedName>
</protein>
<dbReference type="Proteomes" id="UP001055634">
    <property type="component" value="Segment"/>
</dbReference>